<proteinExistence type="predicted"/>
<sequence>MDDYSWLDGYQTPSAANGPGFNITNLSGQIVNSVSKNSSITDVMNFPFPGKQALVFKVPAGNHKSWQDCQFPEQPKLYQEQQPQQLLEKGNQQPLPGQYKEQSLWEGNLLPLVLSCIGIILLLELEWSWIVAGICLWKGSAELSRPKGWKMRAYKEHKRRETFKGIVLVVFATGLGNVHGDWGVAGP</sequence>
<name>A0AAD3SWB8_NEPGR</name>
<reference evidence="1" key="1">
    <citation type="submission" date="2023-05" db="EMBL/GenBank/DDBJ databases">
        <title>Nepenthes gracilis genome sequencing.</title>
        <authorList>
            <person name="Fukushima K."/>
        </authorList>
    </citation>
    <scope>NUCLEOTIDE SEQUENCE</scope>
    <source>
        <strain evidence="1">SING2019-196</strain>
    </source>
</reference>
<gene>
    <name evidence="1" type="ORF">Nepgr_020136</name>
</gene>
<evidence type="ECO:0000313" key="1">
    <source>
        <dbReference type="EMBL" id="GMH18295.1"/>
    </source>
</evidence>
<evidence type="ECO:0000313" key="2">
    <source>
        <dbReference type="Proteomes" id="UP001279734"/>
    </source>
</evidence>
<accession>A0AAD3SWB8</accession>
<dbReference type="Proteomes" id="UP001279734">
    <property type="component" value="Unassembled WGS sequence"/>
</dbReference>
<dbReference type="AlphaFoldDB" id="A0AAD3SWB8"/>
<protein>
    <submittedName>
        <fullName evidence="1">Uncharacterized protein</fullName>
    </submittedName>
</protein>
<keyword evidence="2" id="KW-1185">Reference proteome</keyword>
<dbReference type="EMBL" id="BSYO01000019">
    <property type="protein sequence ID" value="GMH18295.1"/>
    <property type="molecule type" value="Genomic_DNA"/>
</dbReference>
<organism evidence="1 2">
    <name type="scientific">Nepenthes gracilis</name>
    <name type="common">Slender pitcher plant</name>
    <dbReference type="NCBI Taxonomy" id="150966"/>
    <lineage>
        <taxon>Eukaryota</taxon>
        <taxon>Viridiplantae</taxon>
        <taxon>Streptophyta</taxon>
        <taxon>Embryophyta</taxon>
        <taxon>Tracheophyta</taxon>
        <taxon>Spermatophyta</taxon>
        <taxon>Magnoliopsida</taxon>
        <taxon>eudicotyledons</taxon>
        <taxon>Gunneridae</taxon>
        <taxon>Pentapetalae</taxon>
        <taxon>Caryophyllales</taxon>
        <taxon>Nepenthaceae</taxon>
        <taxon>Nepenthes</taxon>
    </lineage>
</organism>
<comment type="caution">
    <text evidence="1">The sequence shown here is derived from an EMBL/GenBank/DDBJ whole genome shotgun (WGS) entry which is preliminary data.</text>
</comment>